<dbReference type="PANTHER" id="PTHR43977">
    <property type="entry name" value="STRUCTURAL MAINTENANCE OF CHROMOSOMES PROTEIN 3"/>
    <property type="match status" value="1"/>
</dbReference>
<gene>
    <name evidence="1" type="ORF">AQUCO_00100734v1</name>
</gene>
<proteinExistence type="predicted"/>
<dbReference type="EMBL" id="KZ305018">
    <property type="protein sequence ID" value="PIA65441.1"/>
    <property type="molecule type" value="Genomic_DNA"/>
</dbReference>
<dbReference type="AlphaFoldDB" id="A0A2G5FBP3"/>
<organism evidence="1 2">
    <name type="scientific">Aquilegia coerulea</name>
    <name type="common">Rocky mountain columbine</name>
    <dbReference type="NCBI Taxonomy" id="218851"/>
    <lineage>
        <taxon>Eukaryota</taxon>
        <taxon>Viridiplantae</taxon>
        <taxon>Streptophyta</taxon>
        <taxon>Embryophyta</taxon>
        <taxon>Tracheophyta</taxon>
        <taxon>Spermatophyta</taxon>
        <taxon>Magnoliopsida</taxon>
        <taxon>Ranunculales</taxon>
        <taxon>Ranunculaceae</taxon>
        <taxon>Thalictroideae</taxon>
        <taxon>Aquilegia</taxon>
    </lineage>
</organism>
<dbReference type="InParanoid" id="A0A2G5FBP3"/>
<dbReference type="OrthoDB" id="431497at2759"/>
<evidence type="ECO:0000313" key="2">
    <source>
        <dbReference type="Proteomes" id="UP000230069"/>
    </source>
</evidence>
<accession>A0A2G5FBP3</accession>
<dbReference type="Gene3D" id="3.40.50.300">
    <property type="entry name" value="P-loop containing nucleotide triphosphate hydrolases"/>
    <property type="match status" value="1"/>
</dbReference>
<protein>
    <recommendedName>
        <fullName evidence="3">RecF/RecN/SMC N-terminal domain-containing protein</fullName>
    </recommendedName>
</protein>
<evidence type="ECO:0000313" key="1">
    <source>
        <dbReference type="EMBL" id="PIA65441.1"/>
    </source>
</evidence>
<reference evidence="1 2" key="1">
    <citation type="submission" date="2017-09" db="EMBL/GenBank/DDBJ databases">
        <title>WGS assembly of Aquilegia coerulea Goldsmith.</title>
        <authorList>
            <person name="Hodges S."/>
            <person name="Kramer E."/>
            <person name="Nordborg M."/>
            <person name="Tomkins J."/>
            <person name="Borevitz J."/>
            <person name="Derieg N."/>
            <person name="Yan J."/>
            <person name="Mihaltcheva S."/>
            <person name="Hayes R.D."/>
            <person name="Rokhsar D."/>
        </authorList>
    </citation>
    <scope>NUCLEOTIDE SEQUENCE [LARGE SCALE GENOMIC DNA]</scope>
    <source>
        <strain evidence="2">cv. Goldsmith</strain>
    </source>
</reference>
<evidence type="ECO:0008006" key="3">
    <source>
        <dbReference type="Google" id="ProtNLM"/>
    </source>
</evidence>
<dbReference type="SUPFAM" id="SSF52540">
    <property type="entry name" value="P-loop containing nucleoside triphosphate hydrolases"/>
    <property type="match status" value="1"/>
</dbReference>
<dbReference type="InterPro" id="IPR027417">
    <property type="entry name" value="P-loop_NTPase"/>
</dbReference>
<dbReference type="STRING" id="218851.A0A2G5FBP3"/>
<keyword evidence="2" id="KW-1185">Reference proteome</keyword>
<name>A0A2G5FBP3_AQUCA</name>
<dbReference type="Proteomes" id="UP000230069">
    <property type="component" value="Unassembled WGS sequence"/>
</dbReference>
<sequence length="250" mass="29580">MFQILQSEDRRALRHEDTGHQVLSAFVEIVLDNFDNHIPVEKEEVRLRRTFGLKKEMNILESARFTRSNPYYVVQQGKITTLTLMKDSERLDLLKEIGGTCIYEERRQECLKIMQEIGNKRKQIFQVVQYLDERLRELAEEKDFIESQNNGIVLSIWKPENLSNHQIIFNHMYNPNHKPMLRTGKELNLLQKKIQDSSDELETVNLMYKEQVAKEEEITKGIMEREKQLSVLYQKEGCPTEFSSEADRDK</sequence>